<gene>
    <name evidence="2" type="primary">LOC141385530</name>
</gene>
<dbReference type="Proteomes" id="UP000000437">
    <property type="component" value="Chromosome 1"/>
</dbReference>
<accession>A0AC58JGX9</accession>
<proteinExistence type="predicted"/>
<reference evidence="2" key="1">
    <citation type="submission" date="2025-08" db="UniProtKB">
        <authorList>
            <consortium name="RefSeq"/>
        </authorList>
    </citation>
    <scope>IDENTIFICATION</scope>
    <source>
        <strain evidence="2">Tuebingen</strain>
        <tissue evidence="2">Fibroblasts and whole tissue</tissue>
    </source>
</reference>
<keyword evidence="1" id="KW-1185">Reference proteome</keyword>
<dbReference type="RefSeq" id="XP_073805742.1">
    <property type="nucleotide sequence ID" value="XM_073949641.1"/>
</dbReference>
<protein>
    <submittedName>
        <fullName evidence="2">Uncharacterized protein</fullName>
    </submittedName>
</protein>
<organism evidence="1 2">
    <name type="scientific">Danio rerio</name>
    <name type="common">Zebrafish</name>
    <name type="synonym">Brachydanio rerio</name>
    <dbReference type="NCBI Taxonomy" id="7955"/>
    <lineage>
        <taxon>Eukaryota</taxon>
        <taxon>Metazoa</taxon>
        <taxon>Chordata</taxon>
        <taxon>Craniata</taxon>
        <taxon>Vertebrata</taxon>
        <taxon>Euteleostomi</taxon>
        <taxon>Actinopterygii</taxon>
        <taxon>Neopterygii</taxon>
        <taxon>Teleostei</taxon>
        <taxon>Ostariophysi</taxon>
        <taxon>Cypriniformes</taxon>
        <taxon>Danionidae</taxon>
        <taxon>Danioninae</taxon>
        <taxon>Danio</taxon>
    </lineage>
</organism>
<evidence type="ECO:0000313" key="1">
    <source>
        <dbReference type="Proteomes" id="UP000000437"/>
    </source>
</evidence>
<evidence type="ECO:0000313" key="2">
    <source>
        <dbReference type="RefSeq" id="XP_073805742.1"/>
    </source>
</evidence>
<name>A0AC58JGX9_DANRE</name>
<sequence length="244" mass="27825">MERARLTVIILLCVWLCEEQKVFGTEVDMRVKLGESVTLYCALPFGSDIIWMRNCSHENQPSLSIDRSTLFKETFPRFSFVPNSSSNSYDLHIENVSVSDEGLYYCGKRETKIYKDERGIKPNIEYEYGNKTTRLFVLEQESPCAERFNSTSTSPASECVFCWNLLFSVCSVCVLLFSVCVYCLCQKKTTVSVGSGAENRHVEAGDEVCYASLDMPSTQQQRQRNKRAQSSDFSIYSNVRTSRI</sequence>